<dbReference type="Proteomes" id="UP000316621">
    <property type="component" value="Chromosome 6"/>
</dbReference>
<feature type="compositionally biased region" description="Basic residues" evidence="1">
    <location>
        <begin position="1313"/>
        <end position="1325"/>
    </location>
</feature>
<accession>A0A4Y7K5Z6</accession>
<evidence type="ECO:0000313" key="3">
    <source>
        <dbReference type="EMBL" id="RZC67762.1"/>
    </source>
</evidence>
<feature type="region of interest" description="Disordered" evidence="1">
    <location>
        <begin position="933"/>
        <end position="967"/>
    </location>
</feature>
<feature type="domain" description="DCD" evidence="2">
    <location>
        <begin position="16"/>
        <end position="146"/>
    </location>
</feature>
<feature type="compositionally biased region" description="Basic and acidic residues" evidence="1">
    <location>
        <begin position="251"/>
        <end position="270"/>
    </location>
</feature>
<dbReference type="PROSITE" id="PS51222">
    <property type="entry name" value="DCD"/>
    <property type="match status" value="1"/>
</dbReference>
<reference evidence="3 4" key="1">
    <citation type="journal article" date="2018" name="Science">
        <title>The opium poppy genome and morphinan production.</title>
        <authorList>
            <person name="Guo L."/>
            <person name="Winzer T."/>
            <person name="Yang X."/>
            <person name="Li Y."/>
            <person name="Ning Z."/>
            <person name="He Z."/>
            <person name="Teodor R."/>
            <person name="Lu Y."/>
            <person name="Bowser T.A."/>
            <person name="Graham I.A."/>
            <person name="Ye K."/>
        </authorList>
    </citation>
    <scope>NUCLEOTIDE SEQUENCE [LARGE SCALE GENOMIC DNA]</scope>
    <source>
        <strain evidence="4">cv. HN1</strain>
        <tissue evidence="3">Leaves</tissue>
    </source>
</reference>
<evidence type="ECO:0000259" key="2">
    <source>
        <dbReference type="PROSITE" id="PS51222"/>
    </source>
</evidence>
<dbReference type="OMA" id="CERECKP"/>
<feature type="compositionally biased region" description="Basic and acidic residues" evidence="1">
    <location>
        <begin position="627"/>
        <end position="640"/>
    </location>
</feature>
<feature type="compositionally biased region" description="Basic and acidic residues" evidence="1">
    <location>
        <begin position="223"/>
        <end position="238"/>
    </location>
</feature>
<dbReference type="PANTHER" id="PTHR46444">
    <property type="entry name" value="DCD (DEVELOPMENT AND CELL DEATH) DOMAIN PROTEIN-RELATED"/>
    <property type="match status" value="1"/>
</dbReference>
<dbReference type="PANTHER" id="PTHR46444:SF9">
    <property type="entry name" value="DCD (DEVELOPMENT AND CELL DEATH) DOMAIN PROTEIN"/>
    <property type="match status" value="1"/>
</dbReference>
<dbReference type="Pfam" id="PF10539">
    <property type="entry name" value="Dev_Cell_Death"/>
    <property type="match status" value="1"/>
</dbReference>
<dbReference type="EMBL" id="CM010720">
    <property type="protein sequence ID" value="RZC67762.1"/>
    <property type="molecule type" value="Genomic_DNA"/>
</dbReference>
<feature type="region of interest" description="Disordered" evidence="1">
    <location>
        <begin position="611"/>
        <end position="641"/>
    </location>
</feature>
<gene>
    <name evidence="3" type="ORF">C5167_011453</name>
</gene>
<proteinExistence type="predicted"/>
<name>A0A4Y7K5Z6_PAPSO</name>
<keyword evidence="4" id="KW-1185">Reference proteome</keyword>
<feature type="region of interest" description="Disordered" evidence="1">
    <location>
        <begin position="296"/>
        <end position="321"/>
    </location>
</feature>
<evidence type="ECO:0000256" key="1">
    <source>
        <dbReference type="SAM" id="MobiDB-lite"/>
    </source>
</evidence>
<feature type="region of interest" description="Disordered" evidence="1">
    <location>
        <begin position="1299"/>
        <end position="1332"/>
    </location>
</feature>
<feature type="region of interest" description="Disordered" evidence="1">
    <location>
        <begin position="658"/>
        <end position="720"/>
    </location>
</feature>
<feature type="region of interest" description="Disordered" evidence="1">
    <location>
        <begin position="205"/>
        <end position="270"/>
    </location>
</feature>
<feature type="compositionally biased region" description="Polar residues" evidence="1">
    <location>
        <begin position="296"/>
        <end position="306"/>
    </location>
</feature>
<dbReference type="Gramene" id="RZC67762">
    <property type="protein sequence ID" value="RZC67762"/>
    <property type="gene ID" value="C5167_011453"/>
</dbReference>
<organism evidence="3 4">
    <name type="scientific">Papaver somniferum</name>
    <name type="common">Opium poppy</name>
    <dbReference type="NCBI Taxonomy" id="3469"/>
    <lineage>
        <taxon>Eukaryota</taxon>
        <taxon>Viridiplantae</taxon>
        <taxon>Streptophyta</taxon>
        <taxon>Embryophyta</taxon>
        <taxon>Tracheophyta</taxon>
        <taxon>Spermatophyta</taxon>
        <taxon>Magnoliopsida</taxon>
        <taxon>Ranunculales</taxon>
        <taxon>Papaveraceae</taxon>
        <taxon>Papaveroideae</taxon>
        <taxon>Papaver</taxon>
    </lineage>
</organism>
<dbReference type="SMART" id="SM00767">
    <property type="entry name" value="DCD"/>
    <property type="match status" value="1"/>
</dbReference>
<feature type="compositionally biased region" description="Basic and acidic residues" evidence="1">
    <location>
        <begin position="663"/>
        <end position="673"/>
    </location>
</feature>
<dbReference type="InterPro" id="IPR013989">
    <property type="entry name" value="Dev_and_cell_death_domain"/>
</dbReference>
<protein>
    <recommendedName>
        <fullName evidence="2">DCD domain-containing protein</fullName>
    </recommendedName>
</protein>
<sequence length="1332" mass="147682">MDVKGDQEKSHSRGGPPIFGAIFMCNRRTKQECFERCLFGLPSSQAYFVNKIKYGTVLFLFEYEERKLYGVFRANSDGAMNIKPNAFKSSGKQFPAQVSFRSQWKCHPVSESEFRDAVKDNYYTKEKFGFGLSEDQVHKLLLLFSTRIKDSSLRSKSLTTSTEAMRKCGKSGLGTVSVSGNGRRVVTTDRAGTEEGRDNASVRMNTTGYRMSPRPNRISHRLGSSEKHFPRRDDRDNQLMDASYNGAYMSEDPRYHRLGSSEKHFPRRDDCDNQLMNASYNGAYISEDPRYHFGNSSSLSVDNRTTPAHEHTSHSKTLPDSFYPDCRSQLIPATHLEPVSSVAPDSSYAGYGSQLIPTSHLEPESSIVPTVRFHNPNAIIDNPQDYIPLKSDVRIPEYGYHGNQDSASSNFEMYPDHLIPDNSVSRMPGLRNEIFERENTFSLSFGLASGTGASPVHHHGCVGEGLRYWKMDTSTALPLEINDNPTPQLDYYSRESQKLDPGESLRYDYSTEDIKDYRTHVSLRSDTHKSRRSVFSRLNKVKGSITKNQHSKGNTESDMTVEQLMGELHYQNRTRKEMGNSGQSVARDDTNRNFKRHIALDVDNRNTKWHTARNDDLGCSKKNLRGSVDHGNDDLGDSKKNLGRFAVCDDDRDTSKRILRRSSSHDDERDTSKGKSRQFTASVEVRDNINKNPNRLPARDDDHGSNKKNSGRCIAHDDGHDSNKKFKKAVIGDDNNLASEEEKLMETDGEEAPLVNYKRRSETGKGQQGSGLRGCVKGFDSEVVPGKKRKLVRPSFGSVAGGEGNGCRKDELAQDFGWKSVGKSGRELKGSTSKDVGTGLSQEVVSTDCLLESRLDHDVRSNNGDYRECSNLTEQEVGDALIKTASEGKTVDFCPRSISSNDGMQGEGQCEEAVAEECLLTVQTPFQVALVRAEGQNETDEGSSHEALQGPVVGSVKTESKGSPKGFSLESSGVGCYKEEDPVPKLGSRDCCSNMEVVTKDVVLSAVGLQKMVEENVITVVQEHCPSESESKSSINMLNCSLATNAVEDLKEGKSQVHVASDHKPKAQWSFQDGVVSTEGFKQTAMEVSSKARPKLTDGCFGPQGKGREVDLAIEPNTGESHKGKALSEGLIAENLLLNRQGLSQDTMENCDISLQQTTKRGLNIAAEEFSGDSSESEPKGKKVKIYIKSTGETLQKEEPSQEPDARDSLQQLAEEPPFCIEADKVNSEKADAITDDSLTCDGREISVEFKSSKPEFHSGKIDSKRLLHSIPSSLVKDETTAKMVDEDYGCERECKPKVSSVTMQSESEQRPLRRVKKVLKRVKKGTSNPSA</sequence>
<evidence type="ECO:0000313" key="4">
    <source>
        <dbReference type="Proteomes" id="UP000316621"/>
    </source>
</evidence>